<dbReference type="Pfam" id="PF20810">
    <property type="entry name" value="MINT_RID"/>
    <property type="match status" value="1"/>
</dbReference>
<evidence type="ECO:0000256" key="4">
    <source>
        <dbReference type="ARBA" id="ARBA00022884"/>
    </source>
</evidence>
<proteinExistence type="inferred from homology"/>
<feature type="compositionally biased region" description="Polar residues" evidence="7">
    <location>
        <begin position="771"/>
        <end position="790"/>
    </location>
</feature>
<dbReference type="Pfam" id="PF20809">
    <property type="entry name" value="MINT_MID"/>
    <property type="match status" value="1"/>
</dbReference>
<reference evidence="11" key="1">
    <citation type="submission" date="2025-08" db="UniProtKB">
        <authorList>
            <consortium name="RefSeq"/>
        </authorList>
    </citation>
    <scope>IDENTIFICATION</scope>
</reference>
<evidence type="ECO:0000256" key="6">
    <source>
        <dbReference type="PROSITE-ProRule" id="PRU00176"/>
    </source>
</evidence>
<dbReference type="InterPro" id="IPR012677">
    <property type="entry name" value="Nucleotide-bd_a/b_plait_sf"/>
</dbReference>
<feature type="compositionally biased region" description="Basic residues" evidence="7">
    <location>
        <begin position="2414"/>
        <end position="2434"/>
    </location>
</feature>
<feature type="compositionally biased region" description="Basic and acidic residues" evidence="7">
    <location>
        <begin position="820"/>
        <end position="872"/>
    </location>
</feature>
<dbReference type="PROSITE" id="PS50102">
    <property type="entry name" value="RRM"/>
    <property type="match status" value="4"/>
</dbReference>
<dbReference type="Gene3D" id="3.30.70.330">
    <property type="match status" value="4"/>
</dbReference>
<dbReference type="InterPro" id="IPR012921">
    <property type="entry name" value="SPOC_C"/>
</dbReference>
<feature type="compositionally biased region" description="Basic and acidic residues" evidence="7">
    <location>
        <begin position="2098"/>
        <end position="2108"/>
    </location>
</feature>
<feature type="compositionally biased region" description="Basic residues" evidence="7">
    <location>
        <begin position="1861"/>
        <end position="1873"/>
    </location>
</feature>
<dbReference type="GO" id="GO:0003723">
    <property type="term" value="F:RNA binding"/>
    <property type="evidence" value="ECO:0007669"/>
    <property type="project" value="UniProtKB-UniRule"/>
</dbReference>
<feature type="compositionally biased region" description="Polar residues" evidence="7">
    <location>
        <begin position="2817"/>
        <end position="2836"/>
    </location>
</feature>
<feature type="region of interest" description="Disordered" evidence="7">
    <location>
        <begin position="2333"/>
        <end position="2360"/>
    </location>
</feature>
<dbReference type="GO" id="GO:0003677">
    <property type="term" value="F:DNA binding"/>
    <property type="evidence" value="ECO:0007669"/>
    <property type="project" value="UniProtKB-KW"/>
</dbReference>
<dbReference type="InterPro" id="IPR049093">
    <property type="entry name" value="MINT_RID"/>
</dbReference>
<protein>
    <submittedName>
        <fullName evidence="11">Msx2-interacting protein isoform X1</fullName>
    </submittedName>
</protein>
<feature type="compositionally biased region" description="Basic and acidic residues" evidence="7">
    <location>
        <begin position="2123"/>
        <end position="2162"/>
    </location>
</feature>
<feature type="region of interest" description="Disordered" evidence="7">
    <location>
        <begin position="2817"/>
        <end position="2845"/>
    </location>
</feature>
<feature type="region of interest" description="Disordered" evidence="7">
    <location>
        <begin position="2218"/>
        <end position="2252"/>
    </location>
</feature>
<feature type="compositionally biased region" description="Polar residues" evidence="7">
    <location>
        <begin position="2945"/>
        <end position="2961"/>
    </location>
</feature>
<feature type="region of interest" description="Disordered" evidence="7">
    <location>
        <begin position="1412"/>
        <end position="1444"/>
    </location>
</feature>
<feature type="compositionally biased region" description="Basic and acidic residues" evidence="7">
    <location>
        <begin position="1893"/>
        <end position="1907"/>
    </location>
</feature>
<feature type="compositionally biased region" description="Basic and acidic residues" evidence="7">
    <location>
        <begin position="1509"/>
        <end position="1519"/>
    </location>
</feature>
<dbReference type="CDD" id="cd12348">
    <property type="entry name" value="RRM1_SHARP"/>
    <property type="match status" value="1"/>
</dbReference>
<feature type="compositionally biased region" description="Basic and acidic residues" evidence="7">
    <location>
        <begin position="268"/>
        <end position="285"/>
    </location>
</feature>
<dbReference type="PANTHER" id="PTHR23189">
    <property type="entry name" value="RNA RECOGNITION MOTIF-CONTAINING"/>
    <property type="match status" value="1"/>
</dbReference>
<feature type="compositionally biased region" description="Basic and acidic residues" evidence="7">
    <location>
        <begin position="2234"/>
        <end position="2246"/>
    </location>
</feature>
<feature type="compositionally biased region" description="Low complexity" evidence="7">
    <location>
        <begin position="310"/>
        <end position="347"/>
    </location>
</feature>
<dbReference type="Gene3D" id="2.40.290.10">
    <property type="match status" value="1"/>
</dbReference>
<feature type="compositionally biased region" description="Basic and acidic residues" evidence="7">
    <location>
        <begin position="1326"/>
        <end position="1337"/>
    </location>
</feature>
<dbReference type="GO" id="GO:0007219">
    <property type="term" value="P:Notch signaling pathway"/>
    <property type="evidence" value="ECO:0007669"/>
    <property type="project" value="UniProtKB-KW"/>
</dbReference>
<feature type="domain" description="RRM" evidence="8">
    <location>
        <begin position="378"/>
        <end position="451"/>
    </location>
</feature>
<dbReference type="InterPro" id="IPR034175">
    <property type="entry name" value="SHARP_RRM4"/>
</dbReference>
<sequence length="3565" mass="394638">MVRETRHLWVGNLPENVREEKIIEHFKRYGRVESVKVLPKRGSEGGVAAFVDFVDIKSAQKAHNSINKMGDRDLRTDYNEPGTIPSAVRGLDNSLSLGSRGRDVSGFTRVAGDLVYGPPALLHSREGRYERRLDGTAESRDRAYDNSDYGHHERAGSSFDRQRHYDSDYYRDTRERMLNTGSGTASGGAGTGSAGVSGGVVGTCVSACGTGGGAGAVAGGSGGSSSVGVGYYRSHSRSPSHFDTPEPQYDTRAREPFILGSIVHRDLYQEERGRRGDRSYHDSRSRSPHSSHSRNLSPQRLASPASWPPRSHSGSGSRSRSSSSNSVSSTSSSTSGSSDSSSSSSDDSPARSVQSAAISAPSALALSAVDKDEPRKSFGVKVQNLPVRSTDTSLKDGLFHEFKKYGKVKSVQIHGALEERYGLVFFRQQEDQEKALCASKGKLFFGMQIEVIVWNGPGASTTETESENEFRPLDERIDEFHPKATRTLFIGNLEKTTSYHDLLNIFQRFGEIVDIDIKKVNGAPQYAFLQYCDIGSVCKAITKMDGEYLCNNRLKLGFGKSMPTTCVWLDGLASNITEQYLTRHFCRYGHVVKVVFDRPKGMALILYKNIEYAQAAVKETKGWKIGGNKIKVDFANQESQMAFYRSMQASGQDIRDFYEILSEGSDERRPQYEFAIERPFFDNSVRTPGGALIEDPRRKLPARGRESYTEWDPYQGDFYDPRYFDDPREYRDHRDPYEQDIRKYSYLQRERERERFETDRERDHGRRTIEHSQSPSHPNHPVSPTVSPSLSERLPSDSDRRICCRSSEQSGSCSSLSPPRFDKPDKEHPDRYNKSDKPEKERSFEVERGIGGEKERRAGRKEKGEKEKGEKLRLRKFKLLSPSIPSPETDPELEREGSPGLRSKVSKFPPKEKEGLGKGQLDLPPCVVQLTRVKEKEGKSLGHAVLEKQKSGNDSIRLESPSSDQNSPPFHIKPQKGDIIKHRKVPKDKNMARLVEVVENDVKMKAKIHMKAGPGFDGSNSVDVDRLAARKRRFEESMLKTDRLKRASQEEEECGRLGLRKPADSAMAEENEGDKSLLQKGVHKKEHCKAKSERLVTVFSPKDKQESDIVPMGMGLGLSLELQSRLGEPTEDETDPLDPPCLKIEFWGSKIQRSSSLMKISDDGSLDQDPFKVQLQEDSGEQGVGLYKSRGETEERLASDIDHSQSCKKQMEQSQRLWQKLKEPDKSDKTESPQGSNTEDFECRSLLHEVGKPHQDVTHDSPSNKRNKSDSFDFDLLSAKRERHYRSSQELNEDLCRSVTSFSVSGHFPSNEEVCASQLSQSVTNKETKDSPKKEDKVYSHVDSLKYSLDMTPNCLSSPNTEFPMSKTTLLGCDEELLQRWESGIKSDFLRMDMTFPSSIVKHESIRKRLVRELEPGEVQSDSDNDGENKNHSPKPNTSLSSIFREHDERLTNLKFSGSLEKNKFYSFALDKTITPDTKALLERAKSLSSSREDNWSFLDRDSRFASLRSRSDKEKVESAPRPIPSWYMKKKKIRTDSEGKLDDKKEDPKAEDQQRQELFASRFLHSSIFEQDSRRLQHLERKDPDPKSGFGRHHSKQDSVEGQPEPGGVDLQEPIVLFHSRFLELQQQKETSRDHFPPEIESVDVVDKSEGEEVQNEQQEGSSKVSEFMQKADIKSVGPSLILPISLFLPSPREILPQQEKKAVLTSSSEQTVSPIKEEKVEHNCDLSPPQSPPLVEIQPPSSIVITPLRSVLSEAEVKVELREELCEPKVTTESNITVDHASIFDDKLPTPGASLSCFDAEAAEFPCSASPKIEENMNMVKMEVQPEKPDSKDFDTPQKSEASHEVHMPVSEAEMKPAKPIRKQPKSKRAKPNVSVTQILKPPETVVSEKAVTRKSERIDREKLKRSSSPRGEISSEPITTAKSPVHALDPENESSLFLGRTRRRNVRSVYATPSEGESQPPGKEVVEYSRATRKRGVDKDPVQQLQQDTLNTSTNTRRGRPSKSRRRGEDVSPVKGDSQKATEEDIDIKEPVNTGEGLRMSEGWHSPRMQKVQTAQVSSPTGTSVGRRASRVDKQSESATSTGEKSGESTNTDEPEPKIKDKSEEAGTLLEEAKQCLPTQKDEKDKDLTDQIAKKLSEGDIERIESTHVEKRQQSEKSGKVKAPRLTQNAKLVTEDKSHCLRNFEIRVSIDDVKGLLCSGEDESVSFETTVKKAKPGIPDKEETRTQYLKEASELSPEEKEVLLDPEPPVDPAAALLARQMELERAVENIAKLTVEKPIQPYKEPPAEPRTLLPPVTVEPEDEMEGEKSANPASETELAAAIDSITAEDISTDTDGFTAPPTYTALVPTPEPLVSPSADEILEPETHIIDPEMGVLIPSVKPLMPDANASESSFSGASAQDDSPPPETPKKTGKAVRAKTPKRSRGRKACINRKGETAEDVPEAETSPIKLIESIPEDMEIINSKAATATATVDVTCTMTVDTPKEAEQPAVEQLVPEESAFHSSTKSPPHFRKLQISAVAPALSSSLALKPYPTQLNVPPPRPGTMPVSPDWLPRSEESRIHATPAIQVNIVTPSAQAVTALGNQPANPPMPPDTKASDIDPSSSTLRKILMEPKYVSASNSNAIPTTVLTTTLADIRMSENENSSDTMTAWHKHLKDRTSPLIPNPTFQKPSPLTETQQNFGEKMVHSVISSPTTSVISRIPMPYDTEEAPRISLSNRNAGLSLPKQKFGSSMNENNRYHGVDAAEDLNSRGWSVVESTPYNTDSSPGLRVNTSQGVVVLSYSGQKTEGPQRISAKISQIPPASAVDIEFQQSVSKSQIKQEPLTPSQPSTPKGPLTPTGYGHPGVLLTGQSYNFQPVISTIKQESPGSDKSESSYHTGLQGSTVMMIQPKMIQQPVTSPQVLMYKKGLGVESIPMLADMAKAHQTSNLSPIMNPHHPSLTGNRMSPSPSTPTDQSVPHLKQEPYSPRTTGHSPSPFAKVCPPSNSMSPHGSSMVLHPGMPEMSLYISSMHHPNPEQSVIMSPVSHSVTQSVSMGRLSHSEVRMNTPHLSGMNYGRRADFLPSSHTGPPQRSNMPAVIRDMVVQSHVAPTRGASDRSAEEGIRHYHQGLCRSSAPQFQSDVMMMQAEKQRGLHHAGLRLDQYSMASRDIRDIRDMRILMHHQLGEHTIAEGRQSRTPEAGATSITNISAASNSPLVGKGMTQMGKETPKPLEAKMSHPPHTESSRIMGVHSSVPVMVSPHHPQGIQLIHPGGAGSFPVYRDMRGFHSQFSSHSSMGFNLASRGITPSQDGDLSHRGKLSQSLSAGSLGGGCETKSDNSHLRHTTSMDLSHMPRIQRDTISPSYTSPMALSHKQELVLQKGPPVFMSSPPAAPLSSFSELRPEGKLGHSGYRSVDMVQLLTKYPIVWQGLLALKNDSVAVQLHFVSGNNVLAHHSLPPLEGGAPLRIAQRMRLEASQLEGVARRMMVENDYCLLLALPCGQDQEDVLSQTLLLKGGFITYLQKKQAAGIINVPNPGSNQPAYVVQIFPPCEFSESHLCRLAPDLNSISSISPHLMIVIASV</sequence>
<evidence type="ECO:0000256" key="5">
    <source>
        <dbReference type="ARBA" id="ARBA00023242"/>
    </source>
</evidence>
<feature type="compositionally biased region" description="Basic and acidic residues" evidence="7">
    <location>
        <begin position="1717"/>
        <end position="1726"/>
    </location>
</feature>
<dbReference type="Pfam" id="PF00076">
    <property type="entry name" value="RRM_1"/>
    <property type="match status" value="3"/>
</dbReference>
<feature type="compositionally biased region" description="Basic and acidic residues" evidence="7">
    <location>
        <begin position="1220"/>
        <end position="1231"/>
    </location>
</feature>
<feature type="compositionally biased region" description="Polar residues" evidence="7">
    <location>
        <begin position="2392"/>
        <end position="2404"/>
    </location>
</feature>
<feature type="region of interest" description="Disordered" evidence="7">
    <location>
        <begin position="132"/>
        <end position="165"/>
    </location>
</feature>
<feature type="compositionally biased region" description="Basic and acidic residues" evidence="7">
    <location>
        <begin position="722"/>
        <end position="770"/>
    </location>
</feature>
<dbReference type="InterPro" id="IPR049095">
    <property type="entry name" value="MINT_MID"/>
</dbReference>
<dbReference type="InterPro" id="IPR034174">
    <property type="entry name" value="SHARP_RRM3"/>
</dbReference>
<feature type="domain" description="RRM" evidence="8">
    <location>
        <begin position="486"/>
        <end position="561"/>
    </location>
</feature>
<feature type="compositionally biased region" description="Polar residues" evidence="7">
    <location>
        <begin position="2054"/>
        <end position="2067"/>
    </location>
</feature>
<feature type="compositionally biased region" description="Polar residues" evidence="7">
    <location>
        <begin position="1986"/>
        <end position="1999"/>
    </location>
</feature>
<feature type="region of interest" description="Disordered" evidence="7">
    <location>
        <begin position="2936"/>
        <end position="2980"/>
    </location>
</feature>
<evidence type="ECO:0000259" key="9">
    <source>
        <dbReference type="PROSITE" id="PS50917"/>
    </source>
</evidence>
<comment type="similarity">
    <text evidence="2">Belongs to the RRM Spen family.</text>
</comment>
<feature type="compositionally biased region" description="Basic and acidic residues" evidence="7">
    <location>
        <begin position="1575"/>
        <end position="1587"/>
    </location>
</feature>
<dbReference type="InterPro" id="IPR010912">
    <property type="entry name" value="SPOC_met"/>
</dbReference>
<feature type="compositionally biased region" description="Basic and acidic residues" evidence="7">
    <location>
        <begin position="1241"/>
        <end position="1271"/>
    </location>
</feature>
<dbReference type="InterPro" id="IPR035979">
    <property type="entry name" value="RBD_domain_sf"/>
</dbReference>
<gene>
    <name evidence="11" type="primary">LOC106572016</name>
</gene>
<comment type="subcellular location">
    <subcellularLocation>
        <location evidence="1">Nucleus</location>
    </subcellularLocation>
</comment>
<dbReference type="GO" id="GO:0003714">
    <property type="term" value="F:transcription corepressor activity"/>
    <property type="evidence" value="ECO:0007669"/>
    <property type="project" value="UniProtKB-ARBA"/>
</dbReference>
<dbReference type="PROSITE" id="PS50917">
    <property type="entry name" value="SPOC"/>
    <property type="match status" value="1"/>
</dbReference>
<accession>A0A1S3MDA8</accession>
<dbReference type="CDD" id="cd12350">
    <property type="entry name" value="RRM3_SHARP"/>
    <property type="match status" value="1"/>
</dbReference>
<keyword evidence="10" id="KW-1185">Reference proteome</keyword>
<keyword evidence="5" id="KW-0539">Nucleus</keyword>
<evidence type="ECO:0000313" key="10">
    <source>
        <dbReference type="Proteomes" id="UP001652741"/>
    </source>
</evidence>
<feature type="region of interest" description="Disordered" evidence="7">
    <location>
        <begin position="1043"/>
        <end position="1084"/>
    </location>
</feature>
<dbReference type="GO" id="GO:0005634">
    <property type="term" value="C:nucleus"/>
    <property type="evidence" value="ECO:0007669"/>
    <property type="project" value="UniProtKB-SubCell"/>
</dbReference>
<evidence type="ECO:0000313" key="11">
    <source>
        <dbReference type="RefSeq" id="XP_014001188.2"/>
    </source>
</evidence>
<dbReference type="SUPFAM" id="SSF100939">
    <property type="entry name" value="SPOC domain-like"/>
    <property type="match status" value="1"/>
</dbReference>
<evidence type="ECO:0000256" key="7">
    <source>
        <dbReference type="SAM" id="MobiDB-lite"/>
    </source>
</evidence>
<feature type="region of interest" description="Disordered" evidence="7">
    <location>
        <begin position="230"/>
        <end position="254"/>
    </location>
</feature>
<feature type="region of interest" description="Disordered" evidence="7">
    <location>
        <begin position="2383"/>
        <end position="2449"/>
    </location>
</feature>
<feature type="region of interest" description="Disordered" evidence="7">
    <location>
        <begin position="1509"/>
        <end position="1555"/>
    </location>
</feature>
<evidence type="ECO:0000256" key="3">
    <source>
        <dbReference type="ARBA" id="ARBA00022553"/>
    </source>
</evidence>
<dbReference type="InterPro" id="IPR016194">
    <property type="entry name" value="SPOC-like_C_dom_sf"/>
</dbReference>
<feature type="region of interest" description="Disordered" evidence="7">
    <location>
        <begin position="2284"/>
        <end position="2318"/>
    </location>
</feature>
<dbReference type="GeneID" id="106572016"/>
<feature type="region of interest" description="Disordered" evidence="7">
    <location>
        <begin position="1707"/>
        <end position="1737"/>
    </location>
</feature>
<feature type="domain" description="RRM" evidence="8">
    <location>
        <begin position="565"/>
        <end position="637"/>
    </location>
</feature>
<name>A0A1S3MDA8_SALSA</name>
<feature type="compositionally biased region" description="Basic and acidic residues" evidence="7">
    <location>
        <begin position="2010"/>
        <end position="2026"/>
    </location>
</feature>
<dbReference type="InterPro" id="IPR034173">
    <property type="entry name" value="SHARP_RRM2"/>
</dbReference>
<feature type="compositionally biased region" description="Basic and acidic residues" evidence="7">
    <location>
        <begin position="937"/>
        <end position="951"/>
    </location>
</feature>
<dbReference type="InterPro" id="IPR034172">
    <property type="entry name" value="SHARP_RRM1"/>
</dbReference>
<dbReference type="CDD" id="cd12349">
    <property type="entry name" value="RRM2_SHARP"/>
    <property type="match status" value="1"/>
</dbReference>
<feature type="region of interest" description="Disordered" evidence="7">
    <location>
        <begin position="722"/>
        <end position="922"/>
    </location>
</feature>
<feature type="compositionally biased region" description="Basic residues" evidence="7">
    <location>
        <begin position="2000"/>
        <end position="2009"/>
    </location>
</feature>
<feature type="region of interest" description="Disordered" evidence="7">
    <location>
        <begin position="937"/>
        <end position="987"/>
    </location>
</feature>
<evidence type="ECO:0000259" key="8">
    <source>
        <dbReference type="PROSITE" id="PS50102"/>
    </source>
</evidence>
<dbReference type="KEGG" id="sasa:106572016"/>
<dbReference type="CDD" id="cd12351">
    <property type="entry name" value="RRM4_SHARP"/>
    <property type="match status" value="1"/>
</dbReference>
<dbReference type="SMART" id="SM00360">
    <property type="entry name" value="RRM"/>
    <property type="match status" value="4"/>
</dbReference>
<evidence type="ECO:0000256" key="2">
    <source>
        <dbReference type="ARBA" id="ARBA00005387"/>
    </source>
</evidence>
<dbReference type="InterPro" id="IPR000504">
    <property type="entry name" value="RRM_dom"/>
</dbReference>
<feature type="region of interest" description="Disordered" evidence="7">
    <location>
        <begin position="1628"/>
        <end position="1667"/>
    </location>
</feature>
<dbReference type="SUPFAM" id="SSF54928">
    <property type="entry name" value="RNA-binding domain, RBD"/>
    <property type="match status" value="2"/>
</dbReference>
<keyword evidence="3" id="KW-0597">Phosphoprotein</keyword>
<dbReference type="Pfam" id="PF07744">
    <property type="entry name" value="SPOC"/>
    <property type="match status" value="1"/>
</dbReference>
<feature type="domain" description="RRM" evidence="8">
    <location>
        <begin position="6"/>
        <end position="81"/>
    </location>
</feature>
<feature type="domain" description="SPOC" evidence="9">
    <location>
        <begin position="3400"/>
        <end position="3565"/>
    </location>
</feature>
<keyword evidence="4 6" id="KW-0694">RNA-binding</keyword>
<feature type="region of interest" description="Disordered" evidence="7">
    <location>
        <begin position="1575"/>
        <end position="1612"/>
    </location>
</feature>
<feature type="region of interest" description="Disordered" evidence="7">
    <location>
        <begin position="268"/>
        <end position="356"/>
    </location>
</feature>
<evidence type="ECO:0000256" key="1">
    <source>
        <dbReference type="ARBA" id="ARBA00004123"/>
    </source>
</evidence>
<feature type="region of interest" description="Disordered" evidence="7">
    <location>
        <begin position="1315"/>
        <end position="1337"/>
    </location>
</feature>
<dbReference type="Proteomes" id="UP001652741">
    <property type="component" value="Chromosome ssa15"/>
</dbReference>
<feature type="compositionally biased region" description="Low complexity" evidence="7">
    <location>
        <begin position="804"/>
        <end position="817"/>
    </location>
</feature>
<feature type="compositionally biased region" description="Basic and acidic residues" evidence="7">
    <location>
        <begin position="1827"/>
        <end position="1859"/>
    </location>
</feature>
<feature type="compositionally biased region" description="Polar residues" evidence="7">
    <location>
        <begin position="2080"/>
        <end position="2095"/>
    </location>
</feature>
<feature type="compositionally biased region" description="Basic and acidic residues" evidence="7">
    <location>
        <begin position="1189"/>
        <end position="1211"/>
    </location>
</feature>
<feature type="region of interest" description="Disordered" evidence="7">
    <location>
        <begin position="1827"/>
        <end position="2167"/>
    </location>
</feature>
<feature type="compositionally biased region" description="Basic and acidic residues" evidence="7">
    <location>
        <begin position="1535"/>
        <end position="1555"/>
    </location>
</feature>
<feature type="region of interest" description="Disordered" evidence="7">
    <location>
        <begin position="1157"/>
        <end position="1272"/>
    </location>
</feature>
<dbReference type="CDD" id="cd21543">
    <property type="entry name" value="SPOC_SHARP"/>
    <property type="match status" value="1"/>
</dbReference>
<organism evidence="10 11">
    <name type="scientific">Salmo salar</name>
    <name type="common">Atlantic salmon</name>
    <dbReference type="NCBI Taxonomy" id="8030"/>
    <lineage>
        <taxon>Eukaryota</taxon>
        <taxon>Metazoa</taxon>
        <taxon>Chordata</taxon>
        <taxon>Craniata</taxon>
        <taxon>Vertebrata</taxon>
        <taxon>Euteleostomi</taxon>
        <taxon>Actinopterygii</taxon>
        <taxon>Neopterygii</taxon>
        <taxon>Teleostei</taxon>
        <taxon>Protacanthopterygii</taxon>
        <taxon>Salmoniformes</taxon>
        <taxon>Salmonidae</taxon>
        <taxon>Salmoninae</taxon>
        <taxon>Salmo</taxon>
    </lineage>
</organism>
<dbReference type="RefSeq" id="XP_014001188.2">
    <property type="nucleotide sequence ID" value="XM_014145713.2"/>
</dbReference>